<dbReference type="SUPFAM" id="SSF52540">
    <property type="entry name" value="P-loop containing nucleoside triphosphate hydrolases"/>
    <property type="match status" value="1"/>
</dbReference>
<reference evidence="4 7" key="2">
    <citation type="submission" date="2019-07" db="EMBL/GenBank/DDBJ databases">
        <title>Whole genome shotgun sequence of Staphylococcus gallinarum NBRC 109767.</title>
        <authorList>
            <person name="Hosoyama A."/>
            <person name="Uohara A."/>
            <person name="Ohji S."/>
            <person name="Ichikawa N."/>
        </authorList>
    </citation>
    <scope>NUCLEOTIDE SEQUENCE [LARGE SCALE GENOMIC DNA]</scope>
    <source>
        <strain evidence="4 7">NBRC 109767</strain>
    </source>
</reference>
<name>A0A0D0SIL1_STAGA</name>
<dbReference type="GO" id="GO:0016887">
    <property type="term" value="F:ATP hydrolysis activity"/>
    <property type="evidence" value="ECO:0007669"/>
    <property type="project" value="InterPro"/>
</dbReference>
<dbReference type="Pfam" id="PF00005">
    <property type="entry name" value="ABC_tran"/>
    <property type="match status" value="1"/>
</dbReference>
<protein>
    <submittedName>
        <fullName evidence="4">ABC transporter ATP-binding protein</fullName>
    </submittedName>
    <submittedName>
        <fullName evidence="5">ABC transporter, ATP-binding protein</fullName>
    </submittedName>
</protein>
<dbReference type="RefSeq" id="WP_042740413.1">
    <property type="nucleotide sequence ID" value="NZ_BKAX01000004.1"/>
</dbReference>
<dbReference type="STRING" id="1293.SH09_15095"/>
<dbReference type="CDD" id="cd03230">
    <property type="entry name" value="ABC_DR_subfamily_A"/>
    <property type="match status" value="1"/>
</dbReference>
<dbReference type="InterPro" id="IPR027417">
    <property type="entry name" value="P-loop_NTPase"/>
</dbReference>
<dbReference type="Proteomes" id="UP000321057">
    <property type="component" value="Unassembled WGS sequence"/>
</dbReference>
<dbReference type="PROSITE" id="PS00211">
    <property type="entry name" value="ABC_TRANSPORTER_1"/>
    <property type="match status" value="1"/>
</dbReference>
<dbReference type="EMBL" id="BKAX01000004">
    <property type="protein sequence ID" value="GEQ06052.1"/>
    <property type="molecule type" value="Genomic_DNA"/>
</dbReference>
<organism evidence="5 6">
    <name type="scientific">Staphylococcus gallinarum</name>
    <dbReference type="NCBI Taxonomy" id="1293"/>
    <lineage>
        <taxon>Bacteria</taxon>
        <taxon>Bacillati</taxon>
        <taxon>Bacillota</taxon>
        <taxon>Bacilli</taxon>
        <taxon>Bacillales</taxon>
        <taxon>Staphylococcaceae</taxon>
        <taxon>Staphylococcus</taxon>
    </lineage>
</organism>
<dbReference type="InterPro" id="IPR003439">
    <property type="entry name" value="ABC_transporter-like_ATP-bd"/>
</dbReference>
<dbReference type="OrthoDB" id="9804819at2"/>
<evidence type="ECO:0000313" key="7">
    <source>
        <dbReference type="Proteomes" id="UP000321057"/>
    </source>
</evidence>
<dbReference type="InterPro" id="IPR017871">
    <property type="entry name" value="ABC_transporter-like_CS"/>
</dbReference>
<reference evidence="5 6" key="1">
    <citation type="submission" date="2018-06" db="EMBL/GenBank/DDBJ databases">
        <authorList>
            <consortium name="Pathogen Informatics"/>
            <person name="Doyle S."/>
        </authorList>
    </citation>
    <scope>NUCLEOTIDE SEQUENCE [LARGE SCALE GENOMIC DNA]</scope>
    <source>
        <strain evidence="5 6">NCTC12195</strain>
    </source>
</reference>
<evidence type="ECO:0000313" key="5">
    <source>
        <dbReference type="EMBL" id="SUM35110.1"/>
    </source>
</evidence>
<evidence type="ECO:0000259" key="3">
    <source>
        <dbReference type="PROSITE" id="PS50893"/>
    </source>
</evidence>
<feature type="domain" description="ABC transporter" evidence="3">
    <location>
        <begin position="2"/>
        <end position="229"/>
    </location>
</feature>
<dbReference type="Proteomes" id="UP000255277">
    <property type="component" value="Unassembled WGS sequence"/>
</dbReference>
<dbReference type="GeneID" id="93844104"/>
<evidence type="ECO:0000313" key="4">
    <source>
        <dbReference type="EMBL" id="GEQ06052.1"/>
    </source>
</evidence>
<dbReference type="AlphaFoldDB" id="A0A0D0SIL1"/>
<evidence type="ECO:0000256" key="1">
    <source>
        <dbReference type="ARBA" id="ARBA00022741"/>
    </source>
</evidence>
<keyword evidence="7" id="KW-1185">Reference proteome</keyword>
<keyword evidence="1" id="KW-0547">Nucleotide-binding</keyword>
<keyword evidence="2 5" id="KW-0067">ATP-binding</keyword>
<accession>A0A0D0SIL1</accession>
<proteinExistence type="predicted"/>
<dbReference type="SMART" id="SM00382">
    <property type="entry name" value="AAA"/>
    <property type="match status" value="1"/>
</dbReference>
<dbReference type="GO" id="GO:0005524">
    <property type="term" value="F:ATP binding"/>
    <property type="evidence" value="ECO:0007669"/>
    <property type="project" value="UniProtKB-KW"/>
</dbReference>
<evidence type="ECO:0000256" key="2">
    <source>
        <dbReference type="ARBA" id="ARBA00022840"/>
    </source>
</evidence>
<dbReference type="InterPro" id="IPR003593">
    <property type="entry name" value="AAA+_ATPase"/>
</dbReference>
<sequence length="234" mass="25868">MIEVNHVNKSFGDKRVLNDISVLFEAGEIVGLIGPSGTGKTTLIQCMLGMEKVNTGEVVINGTTIPDRKILGDIGYMAQNDALYEDLTGKENLKFFASIYMKDKKLINERIEYCSAMVKLQDALDQKVATYSGGMKRRLSLAISMLQDPGILILDEPTVGIDPKLRKAIWQDLNEAKTAGKSILVTTHVLDEASRCDKLLLMNHGEIIASGTPEDIKRQYDAETIEDVFLKMEG</sequence>
<dbReference type="PANTHER" id="PTHR43038">
    <property type="entry name" value="ATP-BINDING CASSETTE, SUB-FAMILY H, MEMBER 1"/>
    <property type="match status" value="1"/>
</dbReference>
<gene>
    <name evidence="5" type="primary">ybhF_3</name>
    <name evidence="5" type="ORF">NCTC12195_04639</name>
    <name evidence="4" type="ORF">SGA02_18800</name>
</gene>
<dbReference type="Gene3D" id="3.40.50.300">
    <property type="entry name" value="P-loop containing nucleotide triphosphate hydrolases"/>
    <property type="match status" value="1"/>
</dbReference>
<dbReference type="PANTHER" id="PTHR43038:SF3">
    <property type="entry name" value="ABC TRANSPORTER G FAMILY MEMBER 20 ISOFORM X1"/>
    <property type="match status" value="1"/>
</dbReference>
<dbReference type="EMBL" id="UHDK01000001">
    <property type="protein sequence ID" value="SUM35110.1"/>
    <property type="molecule type" value="Genomic_DNA"/>
</dbReference>
<evidence type="ECO:0000313" key="6">
    <source>
        <dbReference type="Proteomes" id="UP000255277"/>
    </source>
</evidence>
<dbReference type="PROSITE" id="PS50893">
    <property type="entry name" value="ABC_TRANSPORTER_2"/>
    <property type="match status" value="1"/>
</dbReference>